<organism evidence="2">
    <name type="scientific">hydrothermal vent metagenome</name>
    <dbReference type="NCBI Taxonomy" id="652676"/>
    <lineage>
        <taxon>unclassified sequences</taxon>
        <taxon>metagenomes</taxon>
        <taxon>ecological metagenomes</taxon>
    </lineage>
</organism>
<keyword evidence="1" id="KW-1133">Transmembrane helix</keyword>
<sequence>MTSPDKPSHWTPRRIVKWLFLSILALVLASVVLLTAGAFIFSYWLKTADIKPAVEWVTAKITGGQADFGSVEADLTRGVGAKKIRFKLPSGVAISVEKLDIGFDLRSLVKGSLKIDHINVERPHIIFTDTAKSAGRPMKGAGIFAISATPAIFAAPVSISLRSLSVRDLSLEYAGAGVKTGINGLNITGRGAISRNGAEGEVTFKSGQNSSCAFSSDDVALKSVCDMDISLSTGEPGAIKLKGSTGLENVSIKAPYKIDTGKVKAELDADFNIGGRLSGRSSLKVSLYGKPALNLETDWKVSKGYLEYEGRITRLNIDLKHMPKPADSADYLLSGFANFSPATIKGRVALGEGGESALSISGAGAIHANKFISETVNAKQGVAITAQLNDFTVSPKGPVSGKALVNITSPVIESSGVIVDNLMVSIEANPAGFSSGKIYISATAGKTSAKDFQTKKMSLNATLLGDFIRGDLGFIKTEISLLDKSMIAVFGSVLGYGKKGMDLTAEIQAPLKEIEPWLRKIMQVKVRGGQAQATIRANGGAGVDNASSKMDVSIKMKIRNFKGSLINDSKNVIGPADFDLYFKDADFRIDHLKTKFLGGAMTGAMRVKSEKDGRALTMAGAFTRINLGRLLNTDLGLGEEESAIDGDWSLDIALVQAGGREIIDVKKIRLSANLSRIGAKALGRFLLFLDPNKNSQSIMIARKALEYAKPSGVNISVSHGDLFVTIDLKYNSPLGGRAISAQVIVRLPIRRLVNIELIQTYFSRLITLNKTIRLAAAIRMQNNETGAVPLK</sequence>
<dbReference type="EMBL" id="UOGB01000253">
    <property type="protein sequence ID" value="VAX22842.1"/>
    <property type="molecule type" value="Genomic_DNA"/>
</dbReference>
<protein>
    <recommendedName>
        <fullName evidence="3">AsmA-like C-terminal domain-containing protein</fullName>
    </recommendedName>
</protein>
<evidence type="ECO:0000256" key="1">
    <source>
        <dbReference type="SAM" id="Phobius"/>
    </source>
</evidence>
<feature type="transmembrane region" description="Helical" evidence="1">
    <location>
        <begin position="20"/>
        <end position="45"/>
    </location>
</feature>
<keyword evidence="1" id="KW-0472">Membrane</keyword>
<evidence type="ECO:0008006" key="3">
    <source>
        <dbReference type="Google" id="ProtNLM"/>
    </source>
</evidence>
<gene>
    <name evidence="2" type="ORF">MNBD_NITROSPINAE03-2062</name>
</gene>
<reference evidence="2" key="1">
    <citation type="submission" date="2018-06" db="EMBL/GenBank/DDBJ databases">
        <authorList>
            <person name="Zhirakovskaya E."/>
        </authorList>
    </citation>
    <scope>NUCLEOTIDE SEQUENCE</scope>
</reference>
<dbReference type="AlphaFoldDB" id="A0A3B1C424"/>
<proteinExistence type="predicted"/>
<keyword evidence="1" id="KW-0812">Transmembrane</keyword>
<accession>A0A3B1C424</accession>
<name>A0A3B1C424_9ZZZZ</name>
<evidence type="ECO:0000313" key="2">
    <source>
        <dbReference type="EMBL" id="VAX22842.1"/>
    </source>
</evidence>